<keyword evidence="2" id="KW-0732">Signal</keyword>
<dbReference type="RefSeq" id="WP_176065575.1">
    <property type="nucleotide sequence ID" value="NZ_BJTG01000005.1"/>
</dbReference>
<comment type="caution">
    <text evidence="3">The sequence shown here is derived from an EMBL/GenBank/DDBJ whole genome shotgun (WGS) entry which is preliminary data.</text>
</comment>
<feature type="signal peptide" evidence="2">
    <location>
        <begin position="1"/>
        <end position="21"/>
    </location>
</feature>
<evidence type="ECO:0000313" key="4">
    <source>
        <dbReference type="Proteomes" id="UP000503640"/>
    </source>
</evidence>
<dbReference type="Proteomes" id="UP000503640">
    <property type="component" value="Unassembled WGS sequence"/>
</dbReference>
<evidence type="ECO:0008006" key="5">
    <source>
        <dbReference type="Google" id="ProtNLM"/>
    </source>
</evidence>
<proteinExistence type="predicted"/>
<gene>
    <name evidence="3" type="ORF">AMYX_24760</name>
</gene>
<evidence type="ECO:0000256" key="1">
    <source>
        <dbReference type="SAM" id="MobiDB-lite"/>
    </source>
</evidence>
<evidence type="ECO:0000256" key="2">
    <source>
        <dbReference type="SAM" id="SignalP"/>
    </source>
</evidence>
<evidence type="ECO:0000313" key="3">
    <source>
        <dbReference type="EMBL" id="GEJ57735.1"/>
    </source>
</evidence>
<name>A0A7I9VMV2_9BACT</name>
<dbReference type="AlphaFoldDB" id="A0A7I9VMV2"/>
<feature type="compositionally biased region" description="Gly residues" evidence="1">
    <location>
        <begin position="24"/>
        <end position="39"/>
    </location>
</feature>
<dbReference type="EMBL" id="BJTG01000005">
    <property type="protein sequence ID" value="GEJ57735.1"/>
    <property type="molecule type" value="Genomic_DNA"/>
</dbReference>
<organism evidence="3 4">
    <name type="scientific">Anaeromyxobacter diazotrophicus</name>
    <dbReference type="NCBI Taxonomy" id="2590199"/>
    <lineage>
        <taxon>Bacteria</taxon>
        <taxon>Pseudomonadati</taxon>
        <taxon>Myxococcota</taxon>
        <taxon>Myxococcia</taxon>
        <taxon>Myxococcales</taxon>
        <taxon>Cystobacterineae</taxon>
        <taxon>Anaeromyxobacteraceae</taxon>
        <taxon>Anaeromyxobacter</taxon>
    </lineage>
</organism>
<protein>
    <recommendedName>
        <fullName evidence="5">Periplasmic heavy metal sensor</fullName>
    </recommendedName>
</protein>
<accession>A0A7I9VMV2</accession>
<feature type="chain" id="PRO_5029700115" description="Periplasmic heavy metal sensor" evidence="2">
    <location>
        <begin position="22"/>
        <end position="201"/>
    </location>
</feature>
<reference evidence="4" key="1">
    <citation type="journal article" date="2020" name="Appl. Environ. Microbiol.">
        <title>Diazotrophic Anaeromyxobacter Isolates from Soils.</title>
        <authorList>
            <person name="Masuda Y."/>
            <person name="Yamanaka H."/>
            <person name="Xu Z.X."/>
            <person name="Shiratori Y."/>
            <person name="Aono T."/>
            <person name="Amachi S."/>
            <person name="Senoo K."/>
            <person name="Itoh H."/>
        </authorList>
    </citation>
    <scope>NUCLEOTIDE SEQUENCE [LARGE SCALE GENOMIC DNA]</scope>
    <source>
        <strain evidence="4">R267</strain>
    </source>
</reference>
<feature type="region of interest" description="Disordered" evidence="1">
    <location>
        <begin position="24"/>
        <end position="43"/>
    </location>
</feature>
<sequence length="201" mass="20755">MKRIREAVAVLAVMLPLGALAQGGPGGPGPMRGGGGPGDGTRIAGQRMRMARTLGLAEALGLDEAQALALRQRTMKLDDRRAAALDRMREAHATLRRAASGEKVAAADVDKAIASDLDARAELSALDRELVGAVTKDLPPEKRARAALFLARFDDRFGPGGGGARGMGGRGMGMRGGMGPAAMQRGAGCPNPECPMRGSDM</sequence>
<keyword evidence="4" id="KW-1185">Reference proteome</keyword>